<evidence type="ECO:0000313" key="2">
    <source>
        <dbReference type="Proteomes" id="UP001227192"/>
    </source>
</evidence>
<keyword evidence="2" id="KW-1185">Reference proteome</keyword>
<protein>
    <submittedName>
        <fullName evidence="1">Uncharacterized protein</fullName>
    </submittedName>
</protein>
<dbReference type="EMBL" id="LACB01000040">
    <property type="protein sequence ID" value="KAJ9491096.1"/>
    <property type="molecule type" value="Genomic_DNA"/>
</dbReference>
<dbReference type="AlphaFoldDB" id="A0AAI9XBD9"/>
<evidence type="ECO:0000313" key="1">
    <source>
        <dbReference type="EMBL" id="KAJ9491096.1"/>
    </source>
</evidence>
<gene>
    <name evidence="1" type="ORF">VN97_g2160</name>
</gene>
<organism evidence="1 2">
    <name type="scientific">Penicillium thymicola</name>
    <dbReference type="NCBI Taxonomy" id="293382"/>
    <lineage>
        <taxon>Eukaryota</taxon>
        <taxon>Fungi</taxon>
        <taxon>Dikarya</taxon>
        <taxon>Ascomycota</taxon>
        <taxon>Pezizomycotina</taxon>
        <taxon>Eurotiomycetes</taxon>
        <taxon>Eurotiomycetidae</taxon>
        <taxon>Eurotiales</taxon>
        <taxon>Aspergillaceae</taxon>
        <taxon>Penicillium</taxon>
    </lineage>
</organism>
<name>A0AAI9XBD9_PENTH</name>
<proteinExistence type="predicted"/>
<comment type="caution">
    <text evidence="1">The sequence shown here is derived from an EMBL/GenBank/DDBJ whole genome shotgun (WGS) entry which is preliminary data.</text>
</comment>
<sequence length="109" mass="13308">MVKIKKMGYLTEILRSCDMEKQHCRIRLCVDGRRGEGEKERERDYIKWICHMWGICLRHPGTQQYLFQRIAVPTGVYLGGFRYEEMKIYMNIESYRKYRILVKCYMVLR</sequence>
<reference evidence="1" key="2">
    <citation type="journal article" date="2016" name="Fungal Biol.">
        <title>Ochratoxin A production by Penicillium thymicola.</title>
        <authorList>
            <person name="Nguyen H.D.T."/>
            <person name="McMullin D.R."/>
            <person name="Ponomareva E."/>
            <person name="Riley R."/>
            <person name="Pomraning K.R."/>
            <person name="Baker S.E."/>
            <person name="Seifert K.A."/>
        </authorList>
    </citation>
    <scope>NUCLEOTIDE SEQUENCE</scope>
    <source>
        <strain evidence="1">DAOM 180753</strain>
    </source>
</reference>
<dbReference type="Proteomes" id="UP001227192">
    <property type="component" value="Unassembled WGS sequence"/>
</dbReference>
<accession>A0AAI9XBD9</accession>
<reference evidence="1" key="1">
    <citation type="submission" date="2015-06" db="EMBL/GenBank/DDBJ databases">
        <authorList>
            <person name="Nguyen H."/>
        </authorList>
    </citation>
    <scope>NUCLEOTIDE SEQUENCE</scope>
    <source>
        <strain evidence="1">DAOM 180753</strain>
    </source>
</reference>